<reference evidence="2" key="1">
    <citation type="journal article" date="2019" name="Int. J. Syst. Evol. Microbiol.">
        <title>The Global Catalogue of Microorganisms (GCM) 10K type strain sequencing project: providing services to taxonomists for standard genome sequencing and annotation.</title>
        <authorList>
            <consortium name="The Broad Institute Genomics Platform"/>
            <consortium name="The Broad Institute Genome Sequencing Center for Infectious Disease"/>
            <person name="Wu L."/>
            <person name="Ma J."/>
        </authorList>
    </citation>
    <scope>NUCLEOTIDE SEQUENCE [LARGE SCALE GENOMIC DNA]</scope>
    <source>
        <strain evidence="2">CGMCC 1.7003</strain>
    </source>
</reference>
<proteinExistence type="predicted"/>
<dbReference type="SUPFAM" id="SSF53850">
    <property type="entry name" value="Periplasmic binding protein-like II"/>
    <property type="match status" value="1"/>
</dbReference>
<keyword evidence="2" id="KW-1185">Reference proteome</keyword>
<evidence type="ECO:0000313" key="1">
    <source>
        <dbReference type="EMBL" id="GHG59268.1"/>
    </source>
</evidence>
<dbReference type="EMBL" id="BNAO01000001">
    <property type="protein sequence ID" value="GHG59268.1"/>
    <property type="molecule type" value="Genomic_DNA"/>
</dbReference>
<gene>
    <name evidence="1" type="ORF">GCM10010919_01650</name>
</gene>
<dbReference type="RefSeq" id="WP_189429229.1">
    <property type="nucleotide sequence ID" value="NZ_BNAO01000001.1"/>
</dbReference>
<dbReference type="Proteomes" id="UP000659697">
    <property type="component" value="Unassembled WGS sequence"/>
</dbReference>
<organism evidence="1 2">
    <name type="scientific">Alishewanella longhuensis</name>
    <dbReference type="NCBI Taxonomy" id="1091037"/>
    <lineage>
        <taxon>Bacteria</taxon>
        <taxon>Pseudomonadati</taxon>
        <taxon>Pseudomonadota</taxon>
        <taxon>Gammaproteobacteria</taxon>
        <taxon>Alteromonadales</taxon>
        <taxon>Alteromonadaceae</taxon>
        <taxon>Alishewanella</taxon>
    </lineage>
</organism>
<sequence length="296" mass="33996">MRTLKSAIIIVCCYLWPWHQLYAATEVIAADYLETSPHRELIELALNLTAAEYGPVVLTFSGVMVQGRAEQELKEGKRLHLAVFAPSPERERDLLPVYFPLSQGLLGYRVCIIAYGQQSRFDLINSLQGWRNADLSIGQATHWPDVTILRHNNITVVTNPIYTLLFEMVRQQRFDCFARSLDELNRDLQSAHATDLVAEQQLLLHYPQLSMIFVSRSFPQLAERLDKGLALAWQRGLVQQHFQRHYGDFIEKTRCQQRRIIKLENPSLSEQSRQALQKYALPPEQLLAKPTQACPS</sequence>
<evidence type="ECO:0008006" key="3">
    <source>
        <dbReference type="Google" id="ProtNLM"/>
    </source>
</evidence>
<comment type="caution">
    <text evidence="1">The sequence shown here is derived from an EMBL/GenBank/DDBJ whole genome shotgun (WGS) entry which is preliminary data.</text>
</comment>
<protein>
    <recommendedName>
        <fullName evidence="3">Solute-binding protein family 3/N-terminal domain-containing protein</fullName>
    </recommendedName>
</protein>
<name>A0ABQ3KTP5_9ALTE</name>
<evidence type="ECO:0000313" key="2">
    <source>
        <dbReference type="Proteomes" id="UP000659697"/>
    </source>
</evidence>
<accession>A0ABQ3KTP5</accession>